<evidence type="ECO:0000256" key="1">
    <source>
        <dbReference type="SAM" id="MobiDB-lite"/>
    </source>
</evidence>
<evidence type="ECO:0000313" key="2">
    <source>
        <dbReference type="EMBL" id="GAO46120.1"/>
    </source>
</evidence>
<reference evidence="2 3" key="2">
    <citation type="journal article" date="2014" name="J. Gen. Appl. Microbiol.">
        <title>The early diverging ascomycetous budding yeast Saitoella complicata has three histone deacetylases belonging to the Clr6, Hos2, and Rpd3 lineages.</title>
        <authorList>
            <person name="Nishida H."/>
            <person name="Matsumoto T."/>
            <person name="Kondo S."/>
            <person name="Hamamoto M."/>
            <person name="Yoshikawa H."/>
        </authorList>
    </citation>
    <scope>NUCLEOTIDE SEQUENCE [LARGE SCALE GENOMIC DNA]</scope>
    <source>
        <strain evidence="2 3">NRRL Y-17804</strain>
    </source>
</reference>
<accession>A0A0E9N9N4</accession>
<dbReference type="EMBL" id="BACD03000002">
    <property type="protein sequence ID" value="GAO46120.1"/>
    <property type="molecule type" value="Genomic_DNA"/>
</dbReference>
<comment type="caution">
    <text evidence="2">The sequence shown here is derived from an EMBL/GenBank/DDBJ whole genome shotgun (WGS) entry which is preliminary data.</text>
</comment>
<evidence type="ECO:0000313" key="3">
    <source>
        <dbReference type="Proteomes" id="UP000033140"/>
    </source>
</evidence>
<sequence length="89" mass="9523">MVQIEATHSAAPGSAQAAKAGRARCAPTVRQRQKPRGDVGHRTPRSRASVRRLTRCCQVTSAVSFDGSPSPLVLRSTCDLEHPPAFDSL</sequence>
<keyword evidence="3" id="KW-1185">Reference proteome</keyword>
<feature type="region of interest" description="Disordered" evidence="1">
    <location>
        <begin position="1"/>
        <end position="49"/>
    </location>
</feature>
<reference evidence="2 3" key="3">
    <citation type="journal article" date="2015" name="Genome Announc.">
        <title>Draft Genome Sequence of the Archiascomycetous Yeast Saitoella complicata.</title>
        <authorList>
            <person name="Yamauchi K."/>
            <person name="Kondo S."/>
            <person name="Hamamoto M."/>
            <person name="Takahashi Y."/>
            <person name="Ogura Y."/>
            <person name="Hayashi T."/>
            <person name="Nishida H."/>
        </authorList>
    </citation>
    <scope>NUCLEOTIDE SEQUENCE [LARGE SCALE GENOMIC DNA]</scope>
    <source>
        <strain evidence="2 3">NRRL Y-17804</strain>
    </source>
</reference>
<organism evidence="2 3">
    <name type="scientific">Saitoella complicata (strain BCRC 22490 / CBS 7301 / JCM 7358 / NBRC 10748 / NRRL Y-17804)</name>
    <dbReference type="NCBI Taxonomy" id="698492"/>
    <lineage>
        <taxon>Eukaryota</taxon>
        <taxon>Fungi</taxon>
        <taxon>Dikarya</taxon>
        <taxon>Ascomycota</taxon>
        <taxon>Taphrinomycotina</taxon>
        <taxon>Taphrinomycotina incertae sedis</taxon>
        <taxon>Saitoella</taxon>
    </lineage>
</organism>
<protein>
    <submittedName>
        <fullName evidence="2">Uncharacterized protein</fullName>
    </submittedName>
</protein>
<feature type="compositionally biased region" description="Low complexity" evidence="1">
    <location>
        <begin position="1"/>
        <end position="28"/>
    </location>
</feature>
<name>A0A0E9N9N4_SAICN</name>
<gene>
    <name evidence="2" type="ORF">G7K_0360-t1</name>
</gene>
<proteinExistence type="predicted"/>
<reference evidence="2 3" key="1">
    <citation type="journal article" date="2011" name="J. Gen. Appl. Microbiol.">
        <title>Draft genome sequencing of the enigmatic yeast Saitoella complicata.</title>
        <authorList>
            <person name="Nishida H."/>
            <person name="Hamamoto M."/>
            <person name="Sugiyama J."/>
        </authorList>
    </citation>
    <scope>NUCLEOTIDE SEQUENCE [LARGE SCALE GENOMIC DNA]</scope>
    <source>
        <strain evidence="2 3">NRRL Y-17804</strain>
    </source>
</reference>
<dbReference type="Proteomes" id="UP000033140">
    <property type="component" value="Unassembled WGS sequence"/>
</dbReference>
<dbReference type="AlphaFoldDB" id="A0A0E9N9N4"/>